<evidence type="ECO:0000313" key="1">
    <source>
        <dbReference type="EMBL" id="QTA81800.1"/>
    </source>
</evidence>
<evidence type="ECO:0000313" key="2">
    <source>
        <dbReference type="Proteomes" id="UP000663720"/>
    </source>
</evidence>
<name>A0A975BAV6_9BACT</name>
<dbReference type="Proteomes" id="UP000663720">
    <property type="component" value="Chromosome"/>
</dbReference>
<accession>A0A975BAV6</accession>
<evidence type="ECO:0008006" key="3">
    <source>
        <dbReference type="Google" id="ProtNLM"/>
    </source>
</evidence>
<dbReference type="PROSITE" id="PS51257">
    <property type="entry name" value="PROKAR_LIPOPROTEIN"/>
    <property type="match status" value="1"/>
</dbReference>
<sequence length="114" mass="12474">MNMVRFFSKGFILLAVVLMFYGCGYVKNCNVGLISFGDLEGKAIPNVVSGPTLQGYSNGFVHFLSDAARDALKDSEYDTLVNVKVTTQTGLWGSANMVIVEGTALNSKKLKQWR</sequence>
<dbReference type="EMBL" id="CP061799">
    <property type="protein sequence ID" value="QTA81800.1"/>
    <property type="molecule type" value="Genomic_DNA"/>
</dbReference>
<dbReference type="KEGG" id="dli:dnl_41500"/>
<protein>
    <recommendedName>
        <fullName evidence="3">Lipoprotein</fullName>
    </recommendedName>
</protein>
<reference evidence="1" key="1">
    <citation type="journal article" date="2021" name="Microb. Physiol.">
        <title>Proteogenomic Insights into the Physiology of Marine, Sulfate-Reducing, Filamentous Desulfonema limicola and Desulfonema magnum.</title>
        <authorList>
            <person name="Schnaars V."/>
            <person name="Wohlbrand L."/>
            <person name="Scheve S."/>
            <person name="Hinrichs C."/>
            <person name="Reinhardt R."/>
            <person name="Rabus R."/>
        </authorList>
    </citation>
    <scope>NUCLEOTIDE SEQUENCE</scope>
    <source>
        <strain evidence="1">5ac10</strain>
    </source>
</reference>
<proteinExistence type="predicted"/>
<gene>
    <name evidence="1" type="ORF">dnl_41500</name>
</gene>
<organism evidence="1 2">
    <name type="scientific">Desulfonema limicola</name>
    <dbReference type="NCBI Taxonomy" id="45656"/>
    <lineage>
        <taxon>Bacteria</taxon>
        <taxon>Pseudomonadati</taxon>
        <taxon>Thermodesulfobacteriota</taxon>
        <taxon>Desulfobacteria</taxon>
        <taxon>Desulfobacterales</taxon>
        <taxon>Desulfococcaceae</taxon>
        <taxon>Desulfonema</taxon>
    </lineage>
</organism>
<keyword evidence="2" id="KW-1185">Reference proteome</keyword>
<dbReference type="AlphaFoldDB" id="A0A975BAV6"/>
<dbReference type="RefSeq" id="WP_207687792.1">
    <property type="nucleotide sequence ID" value="NZ_CP061799.1"/>
</dbReference>